<gene>
    <name evidence="2" type="ORF">EVOR1521_LOCUS7919</name>
</gene>
<dbReference type="PROSITE" id="PS50011">
    <property type="entry name" value="PROTEIN_KINASE_DOM"/>
    <property type="match status" value="1"/>
</dbReference>
<dbReference type="InterPro" id="IPR011009">
    <property type="entry name" value="Kinase-like_dom_sf"/>
</dbReference>
<dbReference type="PANTHER" id="PTHR46146">
    <property type="entry name" value="SERINE/THREONINE-PROTEIN KINASE-LIKE PROTEIN CCR4"/>
    <property type="match status" value="1"/>
</dbReference>
<comment type="caution">
    <text evidence="2">The sequence shown here is derived from an EMBL/GenBank/DDBJ whole genome shotgun (WGS) entry which is preliminary data.</text>
</comment>
<dbReference type="GO" id="GO:0004672">
    <property type="term" value="F:protein kinase activity"/>
    <property type="evidence" value="ECO:0007669"/>
    <property type="project" value="InterPro"/>
</dbReference>
<dbReference type="SMART" id="SM00220">
    <property type="entry name" value="S_TKc"/>
    <property type="match status" value="1"/>
</dbReference>
<accession>A0AA36MNY1</accession>
<dbReference type="PANTHER" id="PTHR46146:SF9">
    <property type="entry name" value="OS06G0151700 PROTEIN"/>
    <property type="match status" value="1"/>
</dbReference>
<dbReference type="EMBL" id="CAUJNA010000657">
    <property type="protein sequence ID" value="CAJ1379785.1"/>
    <property type="molecule type" value="Genomic_DNA"/>
</dbReference>
<dbReference type="SUPFAM" id="SSF49879">
    <property type="entry name" value="SMAD/FHA domain"/>
    <property type="match status" value="1"/>
</dbReference>
<dbReference type="SUPFAM" id="SSF56112">
    <property type="entry name" value="Protein kinase-like (PK-like)"/>
    <property type="match status" value="1"/>
</dbReference>
<evidence type="ECO:0000313" key="3">
    <source>
        <dbReference type="Proteomes" id="UP001178507"/>
    </source>
</evidence>
<reference evidence="2" key="1">
    <citation type="submission" date="2023-08" db="EMBL/GenBank/DDBJ databases">
        <authorList>
            <person name="Chen Y."/>
            <person name="Shah S."/>
            <person name="Dougan E. K."/>
            <person name="Thang M."/>
            <person name="Chan C."/>
        </authorList>
    </citation>
    <scope>NUCLEOTIDE SEQUENCE</scope>
</reference>
<keyword evidence="3" id="KW-1185">Reference proteome</keyword>
<dbReference type="InterPro" id="IPR000719">
    <property type="entry name" value="Prot_kinase_dom"/>
</dbReference>
<evidence type="ECO:0000313" key="2">
    <source>
        <dbReference type="EMBL" id="CAJ1379785.1"/>
    </source>
</evidence>
<dbReference type="Proteomes" id="UP001178507">
    <property type="component" value="Unassembled WGS sequence"/>
</dbReference>
<dbReference type="Gene3D" id="1.10.510.10">
    <property type="entry name" value="Transferase(Phosphotransferase) domain 1"/>
    <property type="match status" value="1"/>
</dbReference>
<protein>
    <recommendedName>
        <fullName evidence="1">Protein kinase domain-containing protein</fullName>
    </recommendedName>
</protein>
<dbReference type="GO" id="GO:0005524">
    <property type="term" value="F:ATP binding"/>
    <property type="evidence" value="ECO:0007669"/>
    <property type="project" value="InterPro"/>
</dbReference>
<evidence type="ECO:0000259" key="1">
    <source>
        <dbReference type="PROSITE" id="PS50011"/>
    </source>
</evidence>
<feature type="domain" description="Protein kinase" evidence="1">
    <location>
        <begin position="24"/>
        <end position="312"/>
    </location>
</feature>
<organism evidence="2 3">
    <name type="scientific">Effrenium voratum</name>
    <dbReference type="NCBI Taxonomy" id="2562239"/>
    <lineage>
        <taxon>Eukaryota</taxon>
        <taxon>Sar</taxon>
        <taxon>Alveolata</taxon>
        <taxon>Dinophyceae</taxon>
        <taxon>Suessiales</taxon>
        <taxon>Symbiodiniaceae</taxon>
        <taxon>Effrenium</taxon>
    </lineage>
</organism>
<sequence>MSAATCNFHASKSLGRLAAPSSDFPISAGRGSGCYGAVYRGELKDGSDVAIKAIDLSILMGKGECPEDAGFEEEVQLLSKFRHPHLVTLLGWGQHGLHRYLVYEYLSGGDVFQRLHKCHTGQRTFLWHERLSVLQHAASGLSHLHNSTPKAFHRDIKSANILLDRHGTAKMADFGLACTGRHGAQNVTVKSVGGTPGYKCPIYERSGLCTEGSEVYSFGMVMLEVITGLSPSSTDPKVPGGLTFPIAERVAPNLPGALQRMRTGDAVADWPVALLHELAVSALRCVGEERQRPSFVDLVRLLKSLVERHPFTPQVPVQAWRSQARPAPCKPPPSAVAPLSSEGYNGPLFVMELLDSCGCKTEALSWNWRWLPLQPHGGESSVAVGRHFHGSIFEAWLPTHQRACISRKAMEISWTKRGEAVTLLATGTNPLLVDGSLVNKGSSAALGLGSEITFTYEMKVLLRLRFMAYADSAFTPQWSEQCCHHVSQLVRHVPVLSGVSSVSEAIERLTNGTSKCPEGLCQVPAFQGAHLLFRKDCQELARVKKECLEACEPEDMTLEELQALPKLLRRPLPQGQGIAKSEEPFRTLRTSRLPRARFAAGP</sequence>
<dbReference type="Pfam" id="PF00069">
    <property type="entry name" value="Pkinase"/>
    <property type="match status" value="1"/>
</dbReference>
<dbReference type="AlphaFoldDB" id="A0AA36MNY1"/>
<proteinExistence type="predicted"/>
<dbReference type="InterPro" id="IPR008984">
    <property type="entry name" value="SMAD_FHA_dom_sf"/>
</dbReference>
<name>A0AA36MNY1_9DINO</name>